<dbReference type="SUPFAM" id="SSF81811">
    <property type="entry name" value="Helical domain of Sec23/24"/>
    <property type="match status" value="1"/>
</dbReference>
<dbReference type="InterPro" id="IPR036175">
    <property type="entry name" value="Sec23/24_helical_dom_sf"/>
</dbReference>
<dbReference type="InterPro" id="IPR006900">
    <property type="entry name" value="Sec23/24_helical_dom"/>
</dbReference>
<feature type="compositionally biased region" description="Low complexity" evidence="1">
    <location>
        <begin position="127"/>
        <end position="136"/>
    </location>
</feature>
<feature type="compositionally biased region" description="Basic residues" evidence="1">
    <location>
        <begin position="694"/>
        <end position="703"/>
    </location>
</feature>
<feature type="compositionally biased region" description="Pro residues" evidence="1">
    <location>
        <begin position="17"/>
        <end position="29"/>
    </location>
</feature>
<evidence type="ECO:0000259" key="3">
    <source>
        <dbReference type="Pfam" id="PF08033"/>
    </source>
</evidence>
<feature type="compositionally biased region" description="Low complexity" evidence="1">
    <location>
        <begin position="527"/>
        <end position="540"/>
    </location>
</feature>
<feature type="region of interest" description="Disordered" evidence="1">
    <location>
        <begin position="685"/>
        <end position="709"/>
    </location>
</feature>
<evidence type="ECO:0000256" key="1">
    <source>
        <dbReference type="SAM" id="MobiDB-lite"/>
    </source>
</evidence>
<dbReference type="SUPFAM" id="SSF82754">
    <property type="entry name" value="C-terminal, gelsolin-like domain of Sec23/24"/>
    <property type="match status" value="1"/>
</dbReference>
<dbReference type="Gene3D" id="2.60.40.1670">
    <property type="entry name" value="beta-sandwich domain of Sec23/24"/>
    <property type="match status" value="1"/>
</dbReference>
<evidence type="ECO:0000313" key="5">
    <source>
        <dbReference type="Proteomes" id="UP001530293"/>
    </source>
</evidence>
<feature type="region of interest" description="Disordered" evidence="1">
    <location>
        <begin position="890"/>
        <end position="911"/>
    </location>
</feature>
<dbReference type="Pfam" id="PF04815">
    <property type="entry name" value="Sec23_helical"/>
    <property type="match status" value="1"/>
</dbReference>
<dbReference type="InterPro" id="IPR036465">
    <property type="entry name" value="vWFA_dom_sf"/>
</dbReference>
<feature type="compositionally biased region" description="Low complexity" evidence="1">
    <location>
        <begin position="43"/>
        <end position="59"/>
    </location>
</feature>
<dbReference type="Gene3D" id="3.40.20.10">
    <property type="entry name" value="Severin"/>
    <property type="match status" value="1"/>
</dbReference>
<reference evidence="4 5" key="1">
    <citation type="submission" date="2024-10" db="EMBL/GenBank/DDBJ databases">
        <title>Updated reference genomes for cyclostephanoid diatoms.</title>
        <authorList>
            <person name="Roberts W.R."/>
            <person name="Alverson A.J."/>
        </authorList>
    </citation>
    <scope>NUCLEOTIDE SEQUENCE [LARGE SCALE GENOMIC DNA]</scope>
    <source>
        <strain evidence="4 5">AJA232-27</strain>
    </source>
</reference>
<feature type="region of interest" description="Disordered" evidence="1">
    <location>
        <begin position="1"/>
        <end position="323"/>
    </location>
</feature>
<dbReference type="InterPro" id="IPR029006">
    <property type="entry name" value="ADF-H/Gelsolin-like_dom_sf"/>
</dbReference>
<dbReference type="InterPro" id="IPR050550">
    <property type="entry name" value="SEC23_SEC24_subfamily"/>
</dbReference>
<feature type="region of interest" description="Disordered" evidence="1">
    <location>
        <begin position="527"/>
        <end position="556"/>
    </location>
</feature>
<dbReference type="PANTHER" id="PTHR13803:SF4">
    <property type="entry name" value="SECRETORY 24CD, ISOFORM C"/>
    <property type="match status" value="1"/>
</dbReference>
<organism evidence="4 5">
    <name type="scientific">Discostella pseudostelligera</name>
    <dbReference type="NCBI Taxonomy" id="259834"/>
    <lineage>
        <taxon>Eukaryota</taxon>
        <taxon>Sar</taxon>
        <taxon>Stramenopiles</taxon>
        <taxon>Ochrophyta</taxon>
        <taxon>Bacillariophyta</taxon>
        <taxon>Coscinodiscophyceae</taxon>
        <taxon>Thalassiosirophycidae</taxon>
        <taxon>Stephanodiscales</taxon>
        <taxon>Stephanodiscaceae</taxon>
        <taxon>Discostella</taxon>
    </lineage>
</organism>
<feature type="compositionally biased region" description="Low complexity" evidence="1">
    <location>
        <begin position="222"/>
        <end position="254"/>
    </location>
</feature>
<feature type="compositionally biased region" description="Pro residues" evidence="1">
    <location>
        <begin position="298"/>
        <end position="309"/>
    </location>
</feature>
<proteinExistence type="predicted"/>
<feature type="compositionally biased region" description="Low complexity" evidence="1">
    <location>
        <begin position="463"/>
        <end position="483"/>
    </location>
</feature>
<feature type="domain" description="Sec23/Sec24 beta-sandwich" evidence="3">
    <location>
        <begin position="1050"/>
        <end position="1148"/>
    </location>
</feature>
<feature type="compositionally biased region" description="Polar residues" evidence="1">
    <location>
        <begin position="895"/>
        <end position="909"/>
    </location>
</feature>
<dbReference type="SUPFAM" id="SSF53300">
    <property type="entry name" value="vWA-like"/>
    <property type="match status" value="1"/>
</dbReference>
<feature type="compositionally biased region" description="Low complexity" evidence="1">
    <location>
        <begin position="286"/>
        <end position="297"/>
    </location>
</feature>
<dbReference type="InterPro" id="IPR036180">
    <property type="entry name" value="Gelsolin-like_dom_sf"/>
</dbReference>
<sequence length="1473" mass="161595">MANMTLNAQQQQRRPQMPSPPPKSMPMPMPNSTSMHAAAGRPTAAVSSTPTQVSSSSSLPPKPTAPAPAPAAAAMRGRNAMPLPPPPPQQQQQAPPRQIIQQHQNYLPPPPSPSSRNNSMQQPLPSPSSAPLDLTSQSQSKQPVPPLPLHPTQTQQPPINLPPMQQYNYNRPSILPPVMPPQIYQTNIFLQQQPPPPPPPAQPVGNSVPPLPNQFANHHHQQLQQQQPQVQPQQSQQRPHFPQHWQQNIQSQYSHPPPPPPQPPSVSQYPQPPQLPAQYQPPLPSHPQLQPHLQHPQQQPPLHAPPPPQQQHLPNNNNREKIDPTQIPRIPLFTRPHHAPAPIYPSSSTTYNNATTTTTTTTTMDNVRHHQLAMPPPPSDSRYVVSSCNTTTTTTTNSVNNYSNIDYHHNVLISPRIMRSTVHTFPTDNSTLRKCGDLPLGLVITPLAGLTTLCSSGGGGGKRSNASNGAASTNAMPSSASTTATATTAAVAWSSQWNGREQGEIYGKSNNEEEMVVDYIPLSISSSSESAAPTATTTSTDDGGESNEDNFDPERIPVIRYGGTNRTLPLTSPPRCDRCQAYLNPFCTPSSSFSSNRYNYSTNYSSAQHYNCNICGASSSITISEEYITNGTYDAATRCSTVEYEVGGAYNVRKEGPVQNVHLYGVEYVPPSSPPPLLLSEQNGERLDQQHHQQQQHHHHHHGNIPSHGWQESLNAIREVARGLSTTAPPHAQVSIGLFAFYQDMLVFPYLILTRPQPTGGSSATDEGHEQPHWTEHDIEDAKLAVAIVSDVTDDPICPLPLHLWTYDMGKGLDSNEWKRFNRILDSFTNVMVQLTSNSSSSTMNTQPMARNCGGAALAALADALHDSGGRATLITTRRPNYGVGALADREKFGTPSSRSQHLKQSPYRNESDEQILFTPLQHLSKSLPDSESMHSKAGNFYRQLGEQCAMQRVCIDIVVTSSLVTPPPPPPTSASTVGPEAMHPNVREFLDVATLAELCRNTCGKFKWLRVGNECGVAVGDGRQPEGESFTCEQLREELMRSALAYAGSDVVFKLRCSSGVQVKSYCPTLPVGTLVGDGIVNSAELELSNMNSGTSIALLLEHKIGGVQDTQGGRRGIDAPMVFFQSAALYTTLTGRRRVRVSTMGLLTTKVPADVYRSADLGTVAAIMTRQAVSDLEDRNEGSLNKARTNVFLKCVEILANYRMHTTARTSPEGQLVLPESLQLLPLFCLSLRKSRLLRNSSIPFKRPFPSADERAYHIFYGRMALPYMSLQCVHPNLFQVSDMRSLDGEWITPPALETNLYAGENAITASMRRVCQLPKSMNPSIACLDEKGMYILDDRFAFYLFIGKEVPEEHWKELLSVSTPSGAHRVGGDWVTNVPMGAMAIASTESGRKLRNVLRQLRALNSPNPTLAMSARHTHPPLILVFVGRGSVFEEEMDSLLVDDPDDHERSYVDFLCDVHRALRQKTASN</sequence>
<dbReference type="EMBL" id="JALLBG020000077">
    <property type="protein sequence ID" value="KAL3767211.1"/>
    <property type="molecule type" value="Genomic_DNA"/>
</dbReference>
<feature type="compositionally biased region" description="Pro residues" evidence="1">
    <location>
        <begin position="193"/>
        <end position="202"/>
    </location>
</feature>
<dbReference type="InterPro" id="IPR012990">
    <property type="entry name" value="Beta-sandwich_Sec23_24"/>
</dbReference>
<accession>A0ABD3MZ43</accession>
<dbReference type="Gene3D" id="3.40.50.410">
    <property type="entry name" value="von Willebrand factor, type A domain"/>
    <property type="match status" value="1"/>
</dbReference>
<dbReference type="Gene3D" id="1.20.120.730">
    <property type="entry name" value="Sec23/Sec24 helical domain"/>
    <property type="match status" value="1"/>
</dbReference>
<dbReference type="PANTHER" id="PTHR13803">
    <property type="entry name" value="SEC24-RELATED PROTEIN"/>
    <property type="match status" value="1"/>
</dbReference>
<feature type="region of interest" description="Disordered" evidence="1">
    <location>
        <begin position="457"/>
        <end position="483"/>
    </location>
</feature>
<protein>
    <submittedName>
        <fullName evidence="4">Uncharacterized protein</fullName>
    </submittedName>
</protein>
<feature type="compositionally biased region" description="Pro residues" evidence="1">
    <location>
        <begin position="255"/>
        <end position="285"/>
    </location>
</feature>
<name>A0ABD3MZ43_9STRA</name>
<gene>
    <name evidence="4" type="ORF">ACHAWU_003302</name>
</gene>
<dbReference type="InterPro" id="IPR036174">
    <property type="entry name" value="Znf_Sec23_Sec24_sf"/>
</dbReference>
<dbReference type="Pfam" id="PF08033">
    <property type="entry name" value="Sec23_BS"/>
    <property type="match status" value="1"/>
</dbReference>
<feature type="compositionally biased region" description="Acidic residues" evidence="1">
    <location>
        <begin position="542"/>
        <end position="551"/>
    </location>
</feature>
<feature type="domain" description="Sec23/Sec24 helical" evidence="2">
    <location>
        <begin position="1162"/>
        <end position="1262"/>
    </location>
</feature>
<dbReference type="SUPFAM" id="SSF82919">
    <property type="entry name" value="Zn-finger domain of Sec23/24"/>
    <property type="match status" value="1"/>
</dbReference>
<feature type="compositionally biased region" description="Low complexity" evidence="1">
    <location>
        <begin position="90"/>
        <end position="104"/>
    </location>
</feature>
<evidence type="ECO:0000313" key="4">
    <source>
        <dbReference type="EMBL" id="KAL3767211.1"/>
    </source>
</evidence>
<dbReference type="SUPFAM" id="SSF81995">
    <property type="entry name" value="beta-sandwich domain of Sec23/24"/>
    <property type="match status" value="1"/>
</dbReference>
<feature type="compositionally biased region" description="Pro residues" evidence="1">
    <location>
        <begin position="60"/>
        <end position="69"/>
    </location>
</feature>
<keyword evidence="5" id="KW-1185">Reference proteome</keyword>
<comment type="caution">
    <text evidence="4">The sequence shown here is derived from an EMBL/GenBank/DDBJ whole genome shotgun (WGS) entry which is preliminary data.</text>
</comment>
<dbReference type="Proteomes" id="UP001530293">
    <property type="component" value="Unassembled WGS sequence"/>
</dbReference>
<evidence type="ECO:0000259" key="2">
    <source>
        <dbReference type="Pfam" id="PF04815"/>
    </source>
</evidence>